<protein>
    <submittedName>
        <fullName evidence="4">Reverse transcriptase</fullName>
    </submittedName>
</protein>
<dbReference type="InterPro" id="IPR026960">
    <property type="entry name" value="RVT-Znf"/>
</dbReference>
<dbReference type="InterPro" id="IPR044730">
    <property type="entry name" value="RNase_H-like_dom_plant"/>
</dbReference>
<dbReference type="Pfam" id="PF13456">
    <property type="entry name" value="RVT_3"/>
    <property type="match status" value="1"/>
</dbReference>
<sequence>MGWFFLTWLFADDVLLFARAYKKSAQTIKNVLHSFLMSSGLVINETETFVWAGNLRKAISNPLNKFEGHLKVSDVAQSIGAWSWKKISFELPSHIVNSITGSLVDVNSSLKDTLVWKFNTKGILDVKSAYKFLMGCFTKEPKMNLAWIWKIKCHSRIHFFLWSLMRNSLPMRATLSRRGISLPNSCLLYNGSDETIDHLFKNCIHTNQVWVSFKVTKFSIMMILICGLNLFLITRNKLQFEGKIFEAAQVARMALARASEFFNLQPRSKVAKQTITLSIKWNPPPKGWIKLNTDGSWDSTFKCMAADGVMRNHLGIWLMGFSSFLGSGNSIVVELCGVINGLRLARRANYSKLMVEIDSLVALNLIKDFAISNSRLLAPLIFKCRFLARDFQEIFFNHTHREGNSTADALARHGLNCKKDLTFFGRHHPLLR</sequence>
<dbReference type="AlphaFoldDB" id="A0A834WT28"/>
<proteinExistence type="predicted"/>
<dbReference type="GO" id="GO:0003676">
    <property type="term" value="F:nucleic acid binding"/>
    <property type="evidence" value="ECO:0007669"/>
    <property type="project" value="InterPro"/>
</dbReference>
<feature type="chain" id="PRO_5032890997" evidence="1">
    <location>
        <begin position="21"/>
        <end position="432"/>
    </location>
</feature>
<feature type="domain" description="RNase H type-1" evidence="2">
    <location>
        <begin position="292"/>
        <end position="413"/>
    </location>
</feature>
<accession>A0A834WT28</accession>
<keyword evidence="4" id="KW-0548">Nucleotidyltransferase</keyword>
<evidence type="ECO:0000313" key="5">
    <source>
        <dbReference type="Proteomes" id="UP000634136"/>
    </source>
</evidence>
<dbReference type="CDD" id="cd06222">
    <property type="entry name" value="RNase_H_like"/>
    <property type="match status" value="1"/>
</dbReference>
<dbReference type="PANTHER" id="PTHR47723:SF20">
    <property type="entry name" value="RNASE H TYPE-1 DOMAIN-CONTAINING PROTEIN"/>
    <property type="match status" value="1"/>
</dbReference>
<comment type="caution">
    <text evidence="4">The sequence shown here is derived from an EMBL/GenBank/DDBJ whole genome shotgun (WGS) entry which is preliminary data.</text>
</comment>
<name>A0A834WT28_9FABA</name>
<keyword evidence="5" id="KW-1185">Reference proteome</keyword>
<keyword evidence="1" id="KW-0732">Signal</keyword>
<gene>
    <name evidence="4" type="ORF">G2W53_014193</name>
</gene>
<dbReference type="SUPFAM" id="SSF53098">
    <property type="entry name" value="Ribonuclease H-like"/>
    <property type="match status" value="1"/>
</dbReference>
<dbReference type="Pfam" id="PF13966">
    <property type="entry name" value="zf-RVT"/>
    <property type="match status" value="1"/>
</dbReference>
<dbReference type="InterPro" id="IPR036397">
    <property type="entry name" value="RNaseH_sf"/>
</dbReference>
<evidence type="ECO:0000259" key="2">
    <source>
        <dbReference type="Pfam" id="PF13456"/>
    </source>
</evidence>
<dbReference type="GO" id="GO:0003964">
    <property type="term" value="F:RNA-directed DNA polymerase activity"/>
    <property type="evidence" value="ECO:0007669"/>
    <property type="project" value="UniProtKB-KW"/>
</dbReference>
<organism evidence="4 5">
    <name type="scientific">Senna tora</name>
    <dbReference type="NCBI Taxonomy" id="362788"/>
    <lineage>
        <taxon>Eukaryota</taxon>
        <taxon>Viridiplantae</taxon>
        <taxon>Streptophyta</taxon>
        <taxon>Embryophyta</taxon>
        <taxon>Tracheophyta</taxon>
        <taxon>Spermatophyta</taxon>
        <taxon>Magnoliopsida</taxon>
        <taxon>eudicotyledons</taxon>
        <taxon>Gunneridae</taxon>
        <taxon>Pentapetalae</taxon>
        <taxon>rosids</taxon>
        <taxon>fabids</taxon>
        <taxon>Fabales</taxon>
        <taxon>Fabaceae</taxon>
        <taxon>Caesalpinioideae</taxon>
        <taxon>Cassia clade</taxon>
        <taxon>Senna</taxon>
    </lineage>
</organism>
<keyword evidence="4" id="KW-0695">RNA-directed DNA polymerase</keyword>
<dbReference type="OrthoDB" id="1433444at2759"/>
<dbReference type="Gene3D" id="3.30.420.10">
    <property type="entry name" value="Ribonuclease H-like superfamily/Ribonuclease H"/>
    <property type="match status" value="1"/>
</dbReference>
<dbReference type="PANTHER" id="PTHR47723">
    <property type="entry name" value="OS05G0353850 PROTEIN"/>
    <property type="match status" value="1"/>
</dbReference>
<dbReference type="GO" id="GO:0004523">
    <property type="term" value="F:RNA-DNA hybrid ribonuclease activity"/>
    <property type="evidence" value="ECO:0007669"/>
    <property type="project" value="InterPro"/>
</dbReference>
<dbReference type="InterPro" id="IPR002156">
    <property type="entry name" value="RNaseH_domain"/>
</dbReference>
<evidence type="ECO:0000256" key="1">
    <source>
        <dbReference type="SAM" id="SignalP"/>
    </source>
</evidence>
<keyword evidence="4" id="KW-0808">Transferase</keyword>
<dbReference type="InterPro" id="IPR012337">
    <property type="entry name" value="RNaseH-like_sf"/>
</dbReference>
<evidence type="ECO:0000259" key="3">
    <source>
        <dbReference type="Pfam" id="PF13966"/>
    </source>
</evidence>
<dbReference type="EMBL" id="JAAIUW010000005">
    <property type="protein sequence ID" value="KAF7831860.1"/>
    <property type="molecule type" value="Genomic_DNA"/>
</dbReference>
<dbReference type="InterPro" id="IPR053151">
    <property type="entry name" value="RNase_H-like"/>
</dbReference>
<reference evidence="4" key="1">
    <citation type="submission" date="2020-09" db="EMBL/GenBank/DDBJ databases">
        <title>Genome-Enabled Discovery of Anthraquinone Biosynthesis in Senna tora.</title>
        <authorList>
            <person name="Kang S.-H."/>
            <person name="Pandey R.P."/>
            <person name="Lee C.-M."/>
            <person name="Sim J.-S."/>
            <person name="Jeong J.-T."/>
            <person name="Choi B.-S."/>
            <person name="Jung M."/>
            <person name="Ginzburg D."/>
            <person name="Zhao K."/>
            <person name="Won S.Y."/>
            <person name="Oh T.-J."/>
            <person name="Yu Y."/>
            <person name="Kim N.-H."/>
            <person name="Lee O.R."/>
            <person name="Lee T.-H."/>
            <person name="Bashyal P."/>
            <person name="Kim T.-S."/>
            <person name="Lee W.-H."/>
            <person name="Kawkins C."/>
            <person name="Kim C.-K."/>
            <person name="Kim J.S."/>
            <person name="Ahn B.O."/>
            <person name="Rhee S.Y."/>
            <person name="Sohng J.K."/>
        </authorList>
    </citation>
    <scope>NUCLEOTIDE SEQUENCE</scope>
    <source>
        <tissue evidence="4">Leaf</tissue>
    </source>
</reference>
<evidence type="ECO:0000313" key="4">
    <source>
        <dbReference type="EMBL" id="KAF7831860.1"/>
    </source>
</evidence>
<feature type="signal peptide" evidence="1">
    <location>
        <begin position="1"/>
        <end position="20"/>
    </location>
</feature>
<feature type="domain" description="Reverse transcriptase zinc-binding" evidence="3">
    <location>
        <begin position="126"/>
        <end position="210"/>
    </location>
</feature>
<dbReference type="Proteomes" id="UP000634136">
    <property type="component" value="Unassembled WGS sequence"/>
</dbReference>